<evidence type="ECO:0000256" key="3">
    <source>
        <dbReference type="ARBA" id="ARBA00022801"/>
    </source>
</evidence>
<dbReference type="PANTHER" id="PTHR33022:SF13">
    <property type="entry name" value="UBIQUITIN-LIKE PROTEASE FAMILY PROFILE DOMAIN-CONTAINING PROTEIN"/>
    <property type="match status" value="1"/>
</dbReference>
<comment type="similarity">
    <text evidence="1">Belongs to the peptidase C48 family.</text>
</comment>
<proteinExistence type="inferred from homology"/>
<sequence>MDDKYKAKSALFGFEQMDFVVTFPRDKNWFYVISHQKNAGQMRKKLKLRSPNQYRFTTVNCLFKTYINVAHTRYYYSPTDENLSTQRSHCAWVPLGVGCCFFKREAHTGLRFIIEYKNKVSSGEIKKLAIMLSSYLPYLHDSGFFDQTKRIDWSSLDAYNDNQTGMLLGPEHVFQVEFIQDIMQQESDSLDCGIFVAAFAEVLSDGLPVPKIGFHSEYLRKLYGALLWKYGTKKVKARYISENDDPTRPKSHSTIPAQEDLANVD</sequence>
<dbReference type="Proteomes" id="UP000824120">
    <property type="component" value="Chromosome 2"/>
</dbReference>
<comment type="caution">
    <text evidence="6">The sequence shown here is derived from an EMBL/GenBank/DDBJ whole genome shotgun (WGS) entry which is preliminary data.</text>
</comment>
<evidence type="ECO:0000313" key="6">
    <source>
        <dbReference type="EMBL" id="KAG5620847.1"/>
    </source>
</evidence>
<evidence type="ECO:0000256" key="2">
    <source>
        <dbReference type="ARBA" id="ARBA00022670"/>
    </source>
</evidence>
<feature type="domain" description="Ubiquitin-like protease family profile" evidence="5">
    <location>
        <begin position="166"/>
        <end position="221"/>
    </location>
</feature>
<dbReference type="GO" id="GO:0006508">
    <property type="term" value="P:proteolysis"/>
    <property type="evidence" value="ECO:0007669"/>
    <property type="project" value="UniProtKB-KW"/>
</dbReference>
<dbReference type="PANTHER" id="PTHR33022">
    <property type="entry name" value="DUF1985 DOMAIN-CONTAINING PROTEIN"/>
    <property type="match status" value="1"/>
</dbReference>
<keyword evidence="7" id="KW-1185">Reference proteome</keyword>
<evidence type="ECO:0000259" key="5">
    <source>
        <dbReference type="Pfam" id="PF02902"/>
    </source>
</evidence>
<feature type="region of interest" description="Disordered" evidence="4">
    <location>
        <begin position="241"/>
        <end position="265"/>
    </location>
</feature>
<gene>
    <name evidence="6" type="ORF">H5410_006065</name>
</gene>
<dbReference type="AlphaFoldDB" id="A0A9J6AA57"/>
<evidence type="ECO:0000313" key="7">
    <source>
        <dbReference type="Proteomes" id="UP000824120"/>
    </source>
</evidence>
<keyword evidence="2" id="KW-0645">Protease</keyword>
<accession>A0A9J6AA57</accession>
<dbReference type="SUPFAM" id="SSF54001">
    <property type="entry name" value="Cysteine proteinases"/>
    <property type="match status" value="1"/>
</dbReference>
<name>A0A9J6AA57_SOLCO</name>
<dbReference type="OrthoDB" id="1939479at2759"/>
<dbReference type="GO" id="GO:0008234">
    <property type="term" value="F:cysteine-type peptidase activity"/>
    <property type="evidence" value="ECO:0007669"/>
    <property type="project" value="InterPro"/>
</dbReference>
<dbReference type="InterPro" id="IPR003653">
    <property type="entry name" value="Peptidase_C48_C"/>
</dbReference>
<protein>
    <recommendedName>
        <fullName evidence="5">Ubiquitin-like protease family profile domain-containing protein</fullName>
    </recommendedName>
</protein>
<dbReference type="Gene3D" id="3.40.395.10">
    <property type="entry name" value="Adenoviral Proteinase, Chain A"/>
    <property type="match status" value="1"/>
</dbReference>
<evidence type="ECO:0000256" key="4">
    <source>
        <dbReference type="SAM" id="MobiDB-lite"/>
    </source>
</evidence>
<keyword evidence="3" id="KW-0378">Hydrolase</keyword>
<dbReference type="Pfam" id="PF02902">
    <property type="entry name" value="Peptidase_C48"/>
    <property type="match status" value="1"/>
</dbReference>
<organism evidence="6 7">
    <name type="scientific">Solanum commersonii</name>
    <name type="common">Commerson's wild potato</name>
    <name type="synonym">Commerson's nightshade</name>
    <dbReference type="NCBI Taxonomy" id="4109"/>
    <lineage>
        <taxon>Eukaryota</taxon>
        <taxon>Viridiplantae</taxon>
        <taxon>Streptophyta</taxon>
        <taxon>Embryophyta</taxon>
        <taxon>Tracheophyta</taxon>
        <taxon>Spermatophyta</taxon>
        <taxon>Magnoliopsida</taxon>
        <taxon>eudicotyledons</taxon>
        <taxon>Gunneridae</taxon>
        <taxon>Pentapetalae</taxon>
        <taxon>asterids</taxon>
        <taxon>lamiids</taxon>
        <taxon>Solanales</taxon>
        <taxon>Solanaceae</taxon>
        <taxon>Solanoideae</taxon>
        <taxon>Solaneae</taxon>
        <taxon>Solanum</taxon>
    </lineage>
</organism>
<reference evidence="6 7" key="1">
    <citation type="submission" date="2020-09" db="EMBL/GenBank/DDBJ databases">
        <title>De no assembly of potato wild relative species, Solanum commersonii.</title>
        <authorList>
            <person name="Cho K."/>
        </authorList>
    </citation>
    <scope>NUCLEOTIDE SEQUENCE [LARGE SCALE GENOMIC DNA]</scope>
    <source>
        <strain evidence="6">LZ3.2</strain>
        <tissue evidence="6">Leaf</tissue>
    </source>
</reference>
<dbReference type="EMBL" id="JACXVP010000002">
    <property type="protein sequence ID" value="KAG5620847.1"/>
    <property type="molecule type" value="Genomic_DNA"/>
</dbReference>
<evidence type="ECO:0000256" key="1">
    <source>
        <dbReference type="ARBA" id="ARBA00005234"/>
    </source>
</evidence>
<dbReference type="InterPro" id="IPR038765">
    <property type="entry name" value="Papain-like_cys_pep_sf"/>
</dbReference>